<evidence type="ECO:0000313" key="18">
    <source>
        <dbReference type="EMBL" id="KAB7503750.1"/>
    </source>
</evidence>
<feature type="compositionally biased region" description="Acidic residues" evidence="16">
    <location>
        <begin position="292"/>
        <end position="302"/>
    </location>
</feature>
<dbReference type="OrthoDB" id="77607at2759"/>
<evidence type="ECO:0000256" key="15">
    <source>
        <dbReference type="SAM" id="Coils"/>
    </source>
</evidence>
<keyword evidence="9" id="KW-0498">Mitosis</keyword>
<feature type="coiled-coil region" evidence="15">
    <location>
        <begin position="252"/>
        <end position="279"/>
    </location>
</feature>
<evidence type="ECO:0000256" key="2">
    <source>
        <dbReference type="ARBA" id="ARBA00004324"/>
    </source>
</evidence>
<gene>
    <name evidence="18" type="ORF">Anas_09290</name>
</gene>
<dbReference type="EMBL" id="SEYY01004500">
    <property type="protein sequence ID" value="KAB7503750.1"/>
    <property type="molecule type" value="Genomic_DNA"/>
</dbReference>
<dbReference type="AlphaFoldDB" id="A0A5N5TFP2"/>
<dbReference type="InterPro" id="IPR036236">
    <property type="entry name" value="Znf_C2H2_sf"/>
</dbReference>
<evidence type="ECO:0000256" key="16">
    <source>
        <dbReference type="SAM" id="MobiDB-lite"/>
    </source>
</evidence>
<evidence type="ECO:0000256" key="3">
    <source>
        <dbReference type="ARBA" id="ARBA00017358"/>
    </source>
</evidence>
<keyword evidence="12" id="KW-0539">Nucleus</keyword>
<name>A0A5N5TFP2_9CRUS</name>
<protein>
    <recommendedName>
        <fullName evidence="3">Zinc finger protein 830</fullName>
    </recommendedName>
    <alternativeName>
        <fullName evidence="14">Coiled-coil domain-containing protein 16</fullName>
    </alternativeName>
</protein>
<evidence type="ECO:0000256" key="11">
    <source>
        <dbReference type="ARBA" id="ARBA00023054"/>
    </source>
</evidence>
<keyword evidence="19" id="KW-1185">Reference proteome</keyword>
<keyword evidence="13" id="KW-0131">Cell cycle</keyword>
<dbReference type="SUPFAM" id="SSF57667">
    <property type="entry name" value="beta-beta-alpha zinc fingers"/>
    <property type="match status" value="1"/>
</dbReference>
<organism evidence="18 19">
    <name type="scientific">Armadillidium nasatum</name>
    <dbReference type="NCBI Taxonomy" id="96803"/>
    <lineage>
        <taxon>Eukaryota</taxon>
        <taxon>Metazoa</taxon>
        <taxon>Ecdysozoa</taxon>
        <taxon>Arthropoda</taxon>
        <taxon>Crustacea</taxon>
        <taxon>Multicrustacea</taxon>
        <taxon>Malacostraca</taxon>
        <taxon>Eumalacostraca</taxon>
        <taxon>Peracarida</taxon>
        <taxon>Isopoda</taxon>
        <taxon>Oniscidea</taxon>
        <taxon>Crinocheta</taxon>
        <taxon>Armadillidiidae</taxon>
        <taxon>Armadillidium</taxon>
    </lineage>
</organism>
<dbReference type="PANTHER" id="PTHR13278">
    <property type="entry name" value="ZINC FINGER PROTEIN 830"/>
    <property type="match status" value="1"/>
</dbReference>
<evidence type="ECO:0000259" key="17">
    <source>
        <dbReference type="Pfam" id="PF23406"/>
    </source>
</evidence>
<proteinExistence type="predicted"/>
<dbReference type="GO" id="GO:0033314">
    <property type="term" value="P:mitotic DNA replication checkpoint signaling"/>
    <property type="evidence" value="ECO:0007669"/>
    <property type="project" value="TreeGrafter"/>
</dbReference>
<evidence type="ECO:0000256" key="10">
    <source>
        <dbReference type="ARBA" id="ARBA00022833"/>
    </source>
</evidence>
<dbReference type="GO" id="GO:0008270">
    <property type="term" value="F:zinc ion binding"/>
    <property type="evidence" value="ECO:0007669"/>
    <property type="project" value="UniProtKB-KW"/>
</dbReference>
<feature type="region of interest" description="Disordered" evidence="16">
    <location>
        <begin position="176"/>
        <end position="208"/>
    </location>
</feature>
<evidence type="ECO:0000256" key="12">
    <source>
        <dbReference type="ARBA" id="ARBA00023242"/>
    </source>
</evidence>
<evidence type="ECO:0000256" key="7">
    <source>
        <dbReference type="ARBA" id="ARBA00022723"/>
    </source>
</evidence>
<dbReference type="Proteomes" id="UP000326759">
    <property type="component" value="Unassembled WGS sequence"/>
</dbReference>
<dbReference type="InterPro" id="IPR040050">
    <property type="entry name" value="ZNF830-like"/>
</dbReference>
<evidence type="ECO:0000256" key="4">
    <source>
        <dbReference type="ARBA" id="ARBA00022454"/>
    </source>
</evidence>
<keyword evidence="11 15" id="KW-0175">Coiled coil</keyword>
<evidence type="ECO:0000313" key="19">
    <source>
        <dbReference type="Proteomes" id="UP000326759"/>
    </source>
</evidence>
<keyword evidence="6" id="KW-0132">Cell division</keyword>
<dbReference type="InterPro" id="IPR059039">
    <property type="entry name" value="ZNF380_CC"/>
</dbReference>
<comment type="subcellular location">
    <subcellularLocation>
        <location evidence="1">Chromosome</location>
    </subcellularLocation>
    <subcellularLocation>
        <location evidence="2">Nucleus speckle</location>
    </subcellularLocation>
</comment>
<keyword evidence="10" id="KW-0862">Zinc</keyword>
<keyword evidence="5" id="KW-0217">Developmental protein</keyword>
<dbReference type="PANTHER" id="PTHR13278:SF0">
    <property type="entry name" value="ZINC FINGER PROTEIN 830"/>
    <property type="match status" value="1"/>
</dbReference>
<keyword evidence="7" id="KW-0479">Metal-binding</keyword>
<dbReference type="Pfam" id="PF23406">
    <property type="entry name" value="ZNF380_CC"/>
    <property type="match status" value="1"/>
</dbReference>
<evidence type="ECO:0000256" key="5">
    <source>
        <dbReference type="ARBA" id="ARBA00022473"/>
    </source>
</evidence>
<evidence type="ECO:0000256" key="8">
    <source>
        <dbReference type="ARBA" id="ARBA00022771"/>
    </source>
</evidence>
<dbReference type="GO" id="GO:0033260">
    <property type="term" value="P:nuclear DNA replication"/>
    <property type="evidence" value="ECO:0007669"/>
    <property type="project" value="TreeGrafter"/>
</dbReference>
<evidence type="ECO:0000256" key="14">
    <source>
        <dbReference type="ARBA" id="ARBA00030672"/>
    </source>
</evidence>
<comment type="caution">
    <text evidence="18">The sequence shown here is derived from an EMBL/GenBank/DDBJ whole genome shotgun (WGS) entry which is preliminary data.</text>
</comment>
<accession>A0A5N5TFP2</accession>
<feature type="region of interest" description="Disordered" evidence="16">
    <location>
        <begin position="281"/>
        <end position="302"/>
    </location>
</feature>
<evidence type="ECO:0000256" key="13">
    <source>
        <dbReference type="ARBA" id="ARBA00023306"/>
    </source>
</evidence>
<feature type="domain" description="ZNF380 coiled-coil" evidence="17">
    <location>
        <begin position="201"/>
        <end position="280"/>
    </location>
</feature>
<dbReference type="GO" id="GO:0044773">
    <property type="term" value="P:mitotic DNA damage checkpoint signaling"/>
    <property type="evidence" value="ECO:0007669"/>
    <property type="project" value="TreeGrafter"/>
</dbReference>
<evidence type="ECO:0000256" key="1">
    <source>
        <dbReference type="ARBA" id="ARBA00004286"/>
    </source>
</evidence>
<feature type="compositionally biased region" description="Basic and acidic residues" evidence="16">
    <location>
        <begin position="281"/>
        <end position="291"/>
    </location>
</feature>
<keyword evidence="8" id="KW-0863">Zinc-finger</keyword>
<reference evidence="18 19" key="1">
    <citation type="journal article" date="2019" name="PLoS Biol.">
        <title>Sex chromosomes control vertical transmission of feminizing Wolbachia symbionts in an isopod.</title>
        <authorList>
            <person name="Becking T."/>
            <person name="Chebbi M.A."/>
            <person name="Giraud I."/>
            <person name="Moumen B."/>
            <person name="Laverre T."/>
            <person name="Caubet Y."/>
            <person name="Peccoud J."/>
            <person name="Gilbert C."/>
            <person name="Cordaux R."/>
        </authorList>
    </citation>
    <scope>NUCLEOTIDE SEQUENCE [LARGE SCALE GENOMIC DNA]</scope>
    <source>
        <strain evidence="18">ANa2</strain>
        <tissue evidence="18">Whole body excluding digestive tract and cuticle</tissue>
    </source>
</reference>
<dbReference type="GO" id="GO:0003676">
    <property type="term" value="F:nucleic acid binding"/>
    <property type="evidence" value="ECO:0007669"/>
    <property type="project" value="InterPro"/>
</dbReference>
<evidence type="ECO:0000256" key="6">
    <source>
        <dbReference type="ARBA" id="ARBA00022618"/>
    </source>
</evidence>
<sequence length="314" mass="36093">MKMTDAKNDIKKMIQDHVKINSVTKEIDSPYAKYNSRGQLMCIVCGIPVKSKIIWQAHVNKRSHKENLTRLKEKQEKVFNILNIFLANFNIKNPTKKIKKDLYPRIASSKVKKIKNQHSKPKGILKNLGGYSSSEEETKVDDKKSIKLIDNNVKVEIKSELPDEFFDSDKNKLAVQDGSSEEGEVGDVKKDISKPSTSDALPEGFFDDPVEDAKARNVEYKDKNAEEWESFLKEVSQAEVESRQIIAEDKVESAIETQLEQANEQIKCLERIVELDKVKQNQLSEKKSKIEEMDEDESSDEEFLPVVWRKKNFI</sequence>
<evidence type="ECO:0000256" key="9">
    <source>
        <dbReference type="ARBA" id="ARBA00022776"/>
    </source>
</evidence>
<keyword evidence="4" id="KW-0158">Chromosome</keyword>
<dbReference type="GO" id="GO:0005681">
    <property type="term" value="C:spliceosomal complex"/>
    <property type="evidence" value="ECO:0007669"/>
    <property type="project" value="InterPro"/>
</dbReference>